<comment type="caution">
    <text evidence="5">The sequence shown here is derived from an EMBL/GenBank/DDBJ whole genome shotgun (WGS) entry which is preliminary data.</text>
</comment>
<keyword evidence="2" id="KW-0808">Transferase</keyword>
<keyword evidence="1" id="KW-0328">Glycosyltransferase</keyword>
<dbReference type="PANTHER" id="PTHR46401:SF2">
    <property type="entry name" value="GLYCOSYLTRANSFERASE WBBK-RELATED"/>
    <property type="match status" value="1"/>
</dbReference>
<dbReference type="InterPro" id="IPR028098">
    <property type="entry name" value="Glyco_trans_4-like_N"/>
</dbReference>
<reference evidence="6" key="1">
    <citation type="journal article" date="2019" name="Int. J. Syst. Evol. Microbiol.">
        <title>The Global Catalogue of Microorganisms (GCM) 10K type strain sequencing project: providing services to taxonomists for standard genome sequencing and annotation.</title>
        <authorList>
            <consortium name="The Broad Institute Genomics Platform"/>
            <consortium name="The Broad Institute Genome Sequencing Center for Infectious Disease"/>
            <person name="Wu L."/>
            <person name="Ma J."/>
        </authorList>
    </citation>
    <scope>NUCLEOTIDE SEQUENCE [LARGE SCALE GENOMIC DNA]</scope>
    <source>
        <strain evidence="6">CCUG 56698</strain>
    </source>
</reference>
<dbReference type="RefSeq" id="WP_380971876.1">
    <property type="nucleotide sequence ID" value="NZ_JBHTEF010000001.1"/>
</dbReference>
<dbReference type="EMBL" id="JBHTEF010000001">
    <property type="protein sequence ID" value="MFC7580140.1"/>
    <property type="molecule type" value="Genomic_DNA"/>
</dbReference>
<evidence type="ECO:0000256" key="2">
    <source>
        <dbReference type="ARBA" id="ARBA00022679"/>
    </source>
</evidence>
<proteinExistence type="predicted"/>
<sequence length="368" mass="39407">MDPRVALVVEQLWQPVPGGSGRYIVELSRELASTGVAAMGIVAHHGASEPSARDLGLGIPVVASRLPRRALYAAWDRLALPSVDRLCRGVRVVHATTWAIPPTRRPLVVTVHDTAFLRDPGHFTSHGAAYFTRALERTKARADLVIVPSQATAEDCLGAGIPESRIRVIPHGVRHTEVTEGEVASFATTHGLTRPYVLWVGTHEPRKNLPSLLRAHRILLDRGGDLDLALAGPSGWGDDSEEKALISALPSDRVHVVGHLSDRELACAYAGACVFCFPSVWEGFGLPVLEAMDQGVPVVTSRGTSMAEVVGSAGLLIDPVSPDQIAEAIEAAAGPDHMRLAFAGRTQASGFTWERSARAHADVYRELA</sequence>
<evidence type="ECO:0000259" key="3">
    <source>
        <dbReference type="Pfam" id="PF00534"/>
    </source>
</evidence>
<dbReference type="Proteomes" id="UP001596527">
    <property type="component" value="Unassembled WGS sequence"/>
</dbReference>
<evidence type="ECO:0000259" key="4">
    <source>
        <dbReference type="Pfam" id="PF13439"/>
    </source>
</evidence>
<dbReference type="InterPro" id="IPR001296">
    <property type="entry name" value="Glyco_trans_1"/>
</dbReference>
<dbReference type="Gene3D" id="3.40.50.2000">
    <property type="entry name" value="Glycogen Phosphorylase B"/>
    <property type="match status" value="2"/>
</dbReference>
<dbReference type="SUPFAM" id="SSF53756">
    <property type="entry name" value="UDP-Glycosyltransferase/glycogen phosphorylase"/>
    <property type="match status" value="1"/>
</dbReference>
<feature type="domain" description="Glycosyl transferase family 1" evidence="3">
    <location>
        <begin position="189"/>
        <end position="331"/>
    </location>
</feature>
<dbReference type="Pfam" id="PF00534">
    <property type="entry name" value="Glycos_transf_1"/>
    <property type="match status" value="1"/>
</dbReference>
<accession>A0ABW2SJV6</accession>
<protein>
    <submittedName>
        <fullName evidence="5">Glycosyltransferase family 4 protein</fullName>
    </submittedName>
</protein>
<evidence type="ECO:0000313" key="6">
    <source>
        <dbReference type="Proteomes" id="UP001596527"/>
    </source>
</evidence>
<evidence type="ECO:0000256" key="1">
    <source>
        <dbReference type="ARBA" id="ARBA00022676"/>
    </source>
</evidence>
<dbReference type="PANTHER" id="PTHR46401">
    <property type="entry name" value="GLYCOSYLTRANSFERASE WBBK-RELATED"/>
    <property type="match status" value="1"/>
</dbReference>
<dbReference type="Pfam" id="PF13439">
    <property type="entry name" value="Glyco_transf_4"/>
    <property type="match status" value="1"/>
</dbReference>
<organism evidence="5 6">
    <name type="scientific">Schaalia naturae</name>
    <dbReference type="NCBI Taxonomy" id="635203"/>
    <lineage>
        <taxon>Bacteria</taxon>
        <taxon>Bacillati</taxon>
        <taxon>Actinomycetota</taxon>
        <taxon>Actinomycetes</taxon>
        <taxon>Actinomycetales</taxon>
        <taxon>Actinomycetaceae</taxon>
        <taxon>Schaalia</taxon>
    </lineage>
</organism>
<evidence type="ECO:0000313" key="5">
    <source>
        <dbReference type="EMBL" id="MFC7580140.1"/>
    </source>
</evidence>
<name>A0ABW2SJV6_9ACTO</name>
<dbReference type="CDD" id="cd03809">
    <property type="entry name" value="GT4_MtfB-like"/>
    <property type="match status" value="1"/>
</dbReference>
<gene>
    <name evidence="5" type="ORF">ACFQWG_02745</name>
</gene>
<feature type="domain" description="Glycosyltransferase subfamily 4-like N-terminal" evidence="4">
    <location>
        <begin position="17"/>
        <end position="174"/>
    </location>
</feature>
<keyword evidence="6" id="KW-1185">Reference proteome</keyword>